<reference evidence="2 3" key="1">
    <citation type="submission" date="2020-10" db="EMBL/GenBank/DDBJ databases">
        <title>Ca. Dormibacterota MAGs.</title>
        <authorList>
            <person name="Montgomery K."/>
        </authorList>
    </citation>
    <scope>NUCLEOTIDE SEQUENCE [LARGE SCALE GENOMIC DNA]</scope>
    <source>
        <strain evidence="2">Mitchell_Peninsula_5</strain>
    </source>
</reference>
<organism evidence="2 3">
    <name type="scientific">Candidatus Amunia macphersoniae</name>
    <dbReference type="NCBI Taxonomy" id="3127014"/>
    <lineage>
        <taxon>Bacteria</taxon>
        <taxon>Bacillati</taxon>
        <taxon>Candidatus Dormiibacterota</taxon>
        <taxon>Candidatus Dormibacteria</taxon>
        <taxon>Candidatus Aeolococcales</taxon>
        <taxon>Candidatus Aeolococcaceae</taxon>
        <taxon>Candidatus Amunia</taxon>
    </lineage>
</organism>
<evidence type="ECO:0008006" key="4">
    <source>
        <dbReference type="Google" id="ProtNLM"/>
    </source>
</evidence>
<protein>
    <recommendedName>
        <fullName evidence="4">SipW-cognate class signal peptide</fullName>
    </recommendedName>
</protein>
<dbReference type="AlphaFoldDB" id="A0A934KK89"/>
<name>A0A934KK89_9BACT</name>
<dbReference type="EMBL" id="JAEKNN010000006">
    <property type="protein sequence ID" value="MBJ7608059.1"/>
    <property type="molecule type" value="Genomic_DNA"/>
</dbReference>
<feature type="transmembrane region" description="Helical" evidence="1">
    <location>
        <begin position="20"/>
        <end position="42"/>
    </location>
</feature>
<dbReference type="Proteomes" id="UP000614410">
    <property type="component" value="Unassembled WGS sequence"/>
</dbReference>
<gene>
    <name evidence="2" type="ORF">JF887_01325</name>
</gene>
<keyword evidence="1" id="KW-0472">Membrane</keyword>
<evidence type="ECO:0000313" key="3">
    <source>
        <dbReference type="Proteomes" id="UP000614410"/>
    </source>
</evidence>
<proteinExistence type="predicted"/>
<accession>A0A934KK89</accession>
<keyword evidence="1" id="KW-0812">Transmembrane</keyword>
<evidence type="ECO:0000256" key="1">
    <source>
        <dbReference type="SAM" id="Phobius"/>
    </source>
</evidence>
<sequence length="205" mass="20447">MIRPATYLKTKTKGMKTLPLALLIGGTVATAGLIGYGGLAAWTVTTQNNGSTFATGTVHHTNLAKVGGAGAGVSCTDLTSPGSCGIIFTLAAGKPGSSTTGTVQITHTGSLASTFQLTLASATGGTLCTSLNASIVDNEGTPASVYSGSLSAMTAQNLKQSAGSATWNTSDTGTYSFTVSLPNNSANADMGQTCTAAYTWTQTNS</sequence>
<evidence type="ECO:0000313" key="2">
    <source>
        <dbReference type="EMBL" id="MBJ7608059.1"/>
    </source>
</evidence>
<keyword evidence="1" id="KW-1133">Transmembrane helix</keyword>
<comment type="caution">
    <text evidence="2">The sequence shown here is derived from an EMBL/GenBank/DDBJ whole genome shotgun (WGS) entry which is preliminary data.</text>
</comment>